<dbReference type="KEGG" id="lbc:LACBIDRAFT_304865"/>
<name>B0DMI3_LACBS</name>
<dbReference type="OrthoDB" id="10389704at2759"/>
<evidence type="ECO:0000313" key="3">
    <source>
        <dbReference type="Proteomes" id="UP000001194"/>
    </source>
</evidence>
<dbReference type="InParanoid" id="B0DMI3"/>
<evidence type="ECO:0000256" key="1">
    <source>
        <dbReference type="SAM" id="MobiDB-lite"/>
    </source>
</evidence>
<feature type="compositionally biased region" description="Basic and acidic residues" evidence="1">
    <location>
        <begin position="528"/>
        <end position="550"/>
    </location>
</feature>
<feature type="compositionally biased region" description="Polar residues" evidence="1">
    <location>
        <begin position="291"/>
        <end position="306"/>
    </location>
</feature>
<evidence type="ECO:0000313" key="2">
    <source>
        <dbReference type="EMBL" id="EDR04295.1"/>
    </source>
</evidence>
<dbReference type="RefSeq" id="XP_001885186.1">
    <property type="nucleotide sequence ID" value="XM_001885151.1"/>
</dbReference>
<feature type="compositionally biased region" description="Polar residues" evidence="1">
    <location>
        <begin position="478"/>
        <end position="488"/>
    </location>
</feature>
<reference evidence="2 3" key="1">
    <citation type="journal article" date="2008" name="Nature">
        <title>The genome of Laccaria bicolor provides insights into mycorrhizal symbiosis.</title>
        <authorList>
            <person name="Martin F."/>
            <person name="Aerts A."/>
            <person name="Ahren D."/>
            <person name="Brun A."/>
            <person name="Danchin E.G.J."/>
            <person name="Duchaussoy F."/>
            <person name="Gibon J."/>
            <person name="Kohler A."/>
            <person name="Lindquist E."/>
            <person name="Pereda V."/>
            <person name="Salamov A."/>
            <person name="Shapiro H.J."/>
            <person name="Wuyts J."/>
            <person name="Blaudez D."/>
            <person name="Buee M."/>
            <person name="Brokstein P."/>
            <person name="Canbaeck B."/>
            <person name="Cohen D."/>
            <person name="Courty P.E."/>
            <person name="Coutinho P.M."/>
            <person name="Delaruelle C."/>
            <person name="Detter J.C."/>
            <person name="Deveau A."/>
            <person name="DiFazio S."/>
            <person name="Duplessis S."/>
            <person name="Fraissinet-Tachet L."/>
            <person name="Lucic E."/>
            <person name="Frey-Klett P."/>
            <person name="Fourrey C."/>
            <person name="Feussner I."/>
            <person name="Gay G."/>
            <person name="Grimwood J."/>
            <person name="Hoegger P.J."/>
            <person name="Jain P."/>
            <person name="Kilaru S."/>
            <person name="Labbe J."/>
            <person name="Lin Y.C."/>
            <person name="Legue V."/>
            <person name="Le Tacon F."/>
            <person name="Marmeisse R."/>
            <person name="Melayah D."/>
            <person name="Montanini B."/>
            <person name="Muratet M."/>
            <person name="Nehls U."/>
            <person name="Niculita-Hirzel H."/>
            <person name="Oudot-Le Secq M.P."/>
            <person name="Peter M."/>
            <person name="Quesneville H."/>
            <person name="Rajashekar B."/>
            <person name="Reich M."/>
            <person name="Rouhier N."/>
            <person name="Schmutz J."/>
            <person name="Yin T."/>
            <person name="Chalot M."/>
            <person name="Henrissat B."/>
            <person name="Kuees U."/>
            <person name="Lucas S."/>
            <person name="Van de Peer Y."/>
            <person name="Podila G.K."/>
            <person name="Polle A."/>
            <person name="Pukkila P.J."/>
            <person name="Richardson P.M."/>
            <person name="Rouze P."/>
            <person name="Sanders I.R."/>
            <person name="Stajich J.E."/>
            <person name="Tunlid A."/>
            <person name="Tuskan G."/>
            <person name="Grigoriev I.V."/>
        </authorList>
    </citation>
    <scope>NUCLEOTIDE SEQUENCE [LARGE SCALE GENOMIC DNA]</scope>
    <source>
        <strain evidence="3">S238N-H82 / ATCC MYA-4686</strain>
    </source>
</reference>
<feature type="compositionally biased region" description="Polar residues" evidence="1">
    <location>
        <begin position="458"/>
        <end position="470"/>
    </location>
</feature>
<keyword evidence="3" id="KW-1185">Reference proteome</keyword>
<dbReference type="HOGENOM" id="CLU_486670_0_0_1"/>
<dbReference type="Proteomes" id="UP000001194">
    <property type="component" value="Unassembled WGS sequence"/>
</dbReference>
<feature type="region of interest" description="Disordered" evidence="1">
    <location>
        <begin position="386"/>
        <end position="560"/>
    </location>
</feature>
<feature type="compositionally biased region" description="Low complexity" evidence="1">
    <location>
        <begin position="418"/>
        <end position="429"/>
    </location>
</feature>
<dbReference type="GeneID" id="6080810"/>
<feature type="compositionally biased region" description="Polar residues" evidence="1">
    <location>
        <begin position="399"/>
        <end position="417"/>
    </location>
</feature>
<protein>
    <submittedName>
        <fullName evidence="2">Predicted protein</fullName>
    </submittedName>
</protein>
<sequence>MSSTGSSCRIPVLPYDPIDADRDTSRSAHEHACDILRLCQRLSTQGSAFGAREDLDHTQLPMLRFAETVISALPTEFSTVTTSMRNMWQQTSQKVVSDNCFTIVEGVNPGAEALPPVLMKGSSTNVGTPVEQIVLADSNCLPENGLFEIRDTRTGRRIHPSELPFTLTFTPYSSSIPPFSKYYGPITAKEFEATKKAEEYNERKRKYEESNYVFYEGCGAPIYRPPKLPSDADENMDFLTKCMKEDRVEKDKAALRMMVKFERPKALRKLRKRRRKLRKSEDQGIDEEGGVSSTQLADGNQGTQERSGTKKQSARHGAPAIKPLGSVAELLLARKNRKKLPFSFRRPRLFRGMFRNYNGYANLRVKSIAKKAALTSIYANVLDTSPSTALLTPSPPSAGSTEAATSSRAGSTPPVTNSTPFSPSGSISSWLTTNAEPSKAEQAHWHIVTPPVGMDQASPISSQPPETSSELFGVPFTPTLSPPETASKSKGKSLKRARESDGGEGDEVNGARPPKRLSPSPVPVSDILEGKNRARDEDGDHVDVDEEGARPMKRVCPIQS</sequence>
<organism evidence="3">
    <name type="scientific">Laccaria bicolor (strain S238N-H82 / ATCC MYA-4686)</name>
    <name type="common">Bicoloured deceiver</name>
    <name type="synonym">Laccaria laccata var. bicolor</name>
    <dbReference type="NCBI Taxonomy" id="486041"/>
    <lineage>
        <taxon>Eukaryota</taxon>
        <taxon>Fungi</taxon>
        <taxon>Dikarya</taxon>
        <taxon>Basidiomycota</taxon>
        <taxon>Agaricomycotina</taxon>
        <taxon>Agaricomycetes</taxon>
        <taxon>Agaricomycetidae</taxon>
        <taxon>Agaricales</taxon>
        <taxon>Agaricineae</taxon>
        <taxon>Hydnangiaceae</taxon>
        <taxon>Laccaria</taxon>
    </lineage>
</organism>
<dbReference type="EMBL" id="DS547119">
    <property type="protein sequence ID" value="EDR04295.1"/>
    <property type="molecule type" value="Genomic_DNA"/>
</dbReference>
<accession>B0DMI3</accession>
<dbReference type="AlphaFoldDB" id="B0DMI3"/>
<gene>
    <name evidence="2" type="ORF">LACBIDRAFT_304865</name>
</gene>
<feature type="region of interest" description="Disordered" evidence="1">
    <location>
        <begin position="270"/>
        <end position="320"/>
    </location>
</feature>
<proteinExistence type="predicted"/>